<keyword evidence="1" id="KW-0812">Transmembrane</keyword>
<protein>
    <submittedName>
        <fullName evidence="2">Uncharacterized protein</fullName>
    </submittedName>
</protein>
<proteinExistence type="predicted"/>
<dbReference type="OrthoDB" id="10359861at2759"/>
<comment type="caution">
    <text evidence="2">The sequence shown here is derived from an EMBL/GenBank/DDBJ whole genome shotgun (WGS) entry which is preliminary data.</text>
</comment>
<reference evidence="2" key="1">
    <citation type="submission" date="2020-11" db="EMBL/GenBank/DDBJ databases">
        <authorList>
            <consortium name="DOE Joint Genome Institute"/>
            <person name="Ahrendt S."/>
            <person name="Riley R."/>
            <person name="Andreopoulos W."/>
            <person name="Labutti K."/>
            <person name="Pangilinan J."/>
            <person name="Ruiz-Duenas F.J."/>
            <person name="Barrasa J.M."/>
            <person name="Sanchez-Garcia M."/>
            <person name="Camarero S."/>
            <person name="Miyauchi S."/>
            <person name="Serrano A."/>
            <person name="Linde D."/>
            <person name="Babiker R."/>
            <person name="Drula E."/>
            <person name="Ayuso-Fernandez I."/>
            <person name="Pacheco R."/>
            <person name="Padilla G."/>
            <person name="Ferreira P."/>
            <person name="Barriuso J."/>
            <person name="Kellner H."/>
            <person name="Castanera R."/>
            <person name="Alfaro M."/>
            <person name="Ramirez L."/>
            <person name="Pisabarro A.G."/>
            <person name="Kuo A."/>
            <person name="Tritt A."/>
            <person name="Lipzen A."/>
            <person name="He G."/>
            <person name="Yan M."/>
            <person name="Ng V."/>
            <person name="Cullen D."/>
            <person name="Martin F."/>
            <person name="Rosso M.-N."/>
            <person name="Henrissat B."/>
            <person name="Hibbett D."/>
            <person name="Martinez A.T."/>
            <person name="Grigoriev I.V."/>
        </authorList>
    </citation>
    <scope>NUCLEOTIDE SEQUENCE</scope>
    <source>
        <strain evidence="2">ATCC 90797</strain>
    </source>
</reference>
<gene>
    <name evidence="2" type="ORF">BDN71DRAFT_1456657</name>
</gene>
<keyword evidence="1" id="KW-1133">Transmembrane helix</keyword>
<dbReference type="AlphaFoldDB" id="A0A9P6D1P3"/>
<evidence type="ECO:0000313" key="2">
    <source>
        <dbReference type="EMBL" id="KAF9489006.1"/>
    </source>
</evidence>
<dbReference type="EMBL" id="MU154687">
    <property type="protein sequence ID" value="KAF9489006.1"/>
    <property type="molecule type" value="Genomic_DNA"/>
</dbReference>
<keyword evidence="3" id="KW-1185">Reference proteome</keyword>
<dbReference type="Proteomes" id="UP000807025">
    <property type="component" value="Unassembled WGS sequence"/>
</dbReference>
<evidence type="ECO:0000256" key="1">
    <source>
        <dbReference type="SAM" id="Phobius"/>
    </source>
</evidence>
<feature type="transmembrane region" description="Helical" evidence="1">
    <location>
        <begin position="31"/>
        <end position="49"/>
    </location>
</feature>
<sequence length="96" mass="10049">MNEGASQSTSSSEYLSYLKVLLVHHSRTMRFPAFVVIAALALSVAGAPVENGLIKGPPPPDNMSVCGKIAYTANAIKETIKDKLRGCLKIGGSAMG</sequence>
<accession>A0A9P6D1P3</accession>
<organism evidence="2 3">
    <name type="scientific">Pleurotus eryngii</name>
    <name type="common">Boletus of the steppes</name>
    <dbReference type="NCBI Taxonomy" id="5323"/>
    <lineage>
        <taxon>Eukaryota</taxon>
        <taxon>Fungi</taxon>
        <taxon>Dikarya</taxon>
        <taxon>Basidiomycota</taxon>
        <taxon>Agaricomycotina</taxon>
        <taxon>Agaricomycetes</taxon>
        <taxon>Agaricomycetidae</taxon>
        <taxon>Agaricales</taxon>
        <taxon>Pleurotineae</taxon>
        <taxon>Pleurotaceae</taxon>
        <taxon>Pleurotus</taxon>
    </lineage>
</organism>
<evidence type="ECO:0000313" key="3">
    <source>
        <dbReference type="Proteomes" id="UP000807025"/>
    </source>
</evidence>
<name>A0A9P6D1P3_PLEER</name>
<keyword evidence="1" id="KW-0472">Membrane</keyword>